<dbReference type="Proteomes" id="UP001523216">
    <property type="component" value="Unassembled WGS sequence"/>
</dbReference>
<dbReference type="InterPro" id="IPR000601">
    <property type="entry name" value="PKD_dom"/>
</dbReference>
<keyword evidence="5" id="KW-1185">Reference proteome</keyword>
<dbReference type="RefSeq" id="WP_251797011.1">
    <property type="nucleotide sequence ID" value="NZ_JAMQOL010000007.1"/>
</dbReference>
<name>A0ABT0XTK3_9ACTN</name>
<feature type="region of interest" description="Disordered" evidence="1">
    <location>
        <begin position="27"/>
        <end position="127"/>
    </location>
</feature>
<feature type="compositionally biased region" description="Low complexity" evidence="1">
    <location>
        <begin position="39"/>
        <end position="55"/>
    </location>
</feature>
<dbReference type="EMBL" id="JAMQOL010000007">
    <property type="protein sequence ID" value="MCM4077110.1"/>
    <property type="molecule type" value="Genomic_DNA"/>
</dbReference>
<reference evidence="4 5" key="1">
    <citation type="submission" date="2022-06" db="EMBL/GenBank/DDBJ databases">
        <title>Actinoplanes abujensis sp. nov., isolated from Nigerian arid soil.</title>
        <authorList>
            <person name="Ding P."/>
        </authorList>
    </citation>
    <scope>NUCLEOTIDE SEQUENCE [LARGE SCALE GENOMIC DNA]</scope>
    <source>
        <strain evidence="5">TRM88002</strain>
    </source>
</reference>
<feature type="compositionally biased region" description="Pro residues" evidence="1">
    <location>
        <begin position="89"/>
        <end position="113"/>
    </location>
</feature>
<dbReference type="InterPro" id="IPR022409">
    <property type="entry name" value="PKD/Chitinase_dom"/>
</dbReference>
<dbReference type="SMART" id="SM00089">
    <property type="entry name" value="PKD"/>
    <property type="match status" value="1"/>
</dbReference>
<dbReference type="Pfam" id="PF18911">
    <property type="entry name" value="PKD_4"/>
    <property type="match status" value="1"/>
</dbReference>
<comment type="caution">
    <text evidence="4">The sequence shown here is derived from an EMBL/GenBank/DDBJ whole genome shotgun (WGS) entry which is preliminary data.</text>
</comment>
<evidence type="ECO:0000313" key="5">
    <source>
        <dbReference type="Proteomes" id="UP001523216"/>
    </source>
</evidence>
<dbReference type="InterPro" id="IPR035986">
    <property type="entry name" value="PKD_dom_sf"/>
</dbReference>
<proteinExistence type="predicted"/>
<dbReference type="PROSITE" id="PS50093">
    <property type="entry name" value="PKD"/>
    <property type="match status" value="1"/>
</dbReference>
<dbReference type="PRINTS" id="PR01217">
    <property type="entry name" value="PRICHEXTENSN"/>
</dbReference>
<dbReference type="Gene3D" id="2.60.40.10">
    <property type="entry name" value="Immunoglobulins"/>
    <property type="match status" value="1"/>
</dbReference>
<protein>
    <submittedName>
        <fullName evidence="4">PKD domain-containing protein</fullName>
    </submittedName>
</protein>
<accession>A0ABT0XTK3</accession>
<gene>
    <name evidence="4" type="ORF">LXN57_05960</name>
</gene>
<evidence type="ECO:0000259" key="3">
    <source>
        <dbReference type="PROSITE" id="PS50093"/>
    </source>
</evidence>
<feature type="chain" id="PRO_5047450421" evidence="2">
    <location>
        <begin position="27"/>
        <end position="426"/>
    </location>
</feature>
<sequence>MKSRLSRPLLAAVVSGAFLVGGGIFAAPALAEPPPPGAPESTSTPSTEPATTAPVTTPPPTDLPATTPPVTETPPPATTEPPTETSAPVTPPPNTPPPVTTPPPPTTTPPPPADKTAPSGTFAPNRWSIFPGQSVTLTLTGIADNVSTAAQIKRVVTWGDGSSSTVSTSAKTVVHTYKSSGKKPITLTLTDAAGNKKVVKSVGPTVVPSSVRYKLSRTSVFHGQKFVWELLSVPSGATKITVAWGDGRATVISKPKKQKITRYYYATPNNYLVPKGTKILKATAYNKYGAATPQVVGKVTLKPDTARPTAKVTPPANAGKAKSWKSIKGTVGDTGSGVKEVIIGAFVGKSNNTVVCYAPSKKKWITITASTNISVCFIPVKPSNGKFSAALKSTPPKGQLSIGVVVMDWAGNLNAESNGNYDRRIS</sequence>
<dbReference type="InterPro" id="IPR013783">
    <property type="entry name" value="Ig-like_fold"/>
</dbReference>
<keyword evidence="2" id="KW-0732">Signal</keyword>
<evidence type="ECO:0000313" key="4">
    <source>
        <dbReference type="EMBL" id="MCM4077110.1"/>
    </source>
</evidence>
<organism evidence="4 5">
    <name type="scientific">Paractinoplanes hotanensis</name>
    <dbReference type="NCBI Taxonomy" id="2906497"/>
    <lineage>
        <taxon>Bacteria</taxon>
        <taxon>Bacillati</taxon>
        <taxon>Actinomycetota</taxon>
        <taxon>Actinomycetes</taxon>
        <taxon>Micromonosporales</taxon>
        <taxon>Micromonosporaceae</taxon>
        <taxon>Paractinoplanes</taxon>
    </lineage>
</organism>
<evidence type="ECO:0000256" key="2">
    <source>
        <dbReference type="SAM" id="SignalP"/>
    </source>
</evidence>
<feature type="domain" description="PKD" evidence="3">
    <location>
        <begin position="157"/>
        <end position="195"/>
    </location>
</feature>
<evidence type="ECO:0000256" key="1">
    <source>
        <dbReference type="SAM" id="MobiDB-lite"/>
    </source>
</evidence>
<dbReference type="SUPFAM" id="SSF49299">
    <property type="entry name" value="PKD domain"/>
    <property type="match status" value="1"/>
</dbReference>
<feature type="signal peptide" evidence="2">
    <location>
        <begin position="1"/>
        <end position="26"/>
    </location>
</feature>